<feature type="compositionally biased region" description="Low complexity" evidence="1">
    <location>
        <begin position="37"/>
        <end position="47"/>
    </location>
</feature>
<evidence type="ECO:0000313" key="3">
    <source>
        <dbReference type="EMBL" id="MBN1573250.1"/>
    </source>
</evidence>
<evidence type="ECO:0000256" key="1">
    <source>
        <dbReference type="SAM" id="MobiDB-lite"/>
    </source>
</evidence>
<feature type="signal peptide" evidence="2">
    <location>
        <begin position="1"/>
        <end position="19"/>
    </location>
</feature>
<dbReference type="EMBL" id="JAFGIX010000045">
    <property type="protein sequence ID" value="MBN1573250.1"/>
    <property type="molecule type" value="Genomic_DNA"/>
</dbReference>
<comment type="caution">
    <text evidence="3">The sequence shown here is derived from an EMBL/GenBank/DDBJ whole genome shotgun (WGS) entry which is preliminary data.</text>
</comment>
<keyword evidence="2" id="KW-0732">Signal</keyword>
<protein>
    <submittedName>
        <fullName evidence="3">Uncharacterized protein</fullName>
    </submittedName>
</protein>
<dbReference type="AlphaFoldDB" id="A0A9D8KDU2"/>
<accession>A0A9D8KDU2</accession>
<dbReference type="Proteomes" id="UP000809273">
    <property type="component" value="Unassembled WGS sequence"/>
</dbReference>
<feature type="chain" id="PRO_5038780606" evidence="2">
    <location>
        <begin position="20"/>
        <end position="258"/>
    </location>
</feature>
<evidence type="ECO:0000256" key="2">
    <source>
        <dbReference type="SAM" id="SignalP"/>
    </source>
</evidence>
<name>A0A9D8KDU2_9DELT</name>
<sequence length="258" mass="27472">MRPPRLFLLLFLVFVLAFAGCEKVSTVSGGDGEKISPESSGSSVGEGLPDSDMPVKGEGPVIVKGYLKGPGDSSRFKVAAGDIDELRVSFAIPAEPADFWVKITGEDEKTLLDDVKLTKGYDIVLLNGGTFYLNVYSKAGEGNWSATYVLKADDESPETPGLDSDSKCTVMESSAFGSLEGPGESCEIPIEVKELLEVTFTYPKDSADFWVEVTGPGGGTAVGEYNLAENNVVTLNGTGKFKLTIYSNYGSGNWSATW</sequence>
<evidence type="ECO:0000313" key="4">
    <source>
        <dbReference type="Proteomes" id="UP000809273"/>
    </source>
</evidence>
<feature type="region of interest" description="Disordered" evidence="1">
    <location>
        <begin position="26"/>
        <end position="53"/>
    </location>
</feature>
<reference evidence="3" key="1">
    <citation type="journal article" date="2021" name="Environ. Microbiol.">
        <title>Genomic characterization of three novel Desulfobacterota classes expand the metabolic and phylogenetic diversity of the phylum.</title>
        <authorList>
            <person name="Murphy C.L."/>
            <person name="Biggerstaff J."/>
            <person name="Eichhorn A."/>
            <person name="Ewing E."/>
            <person name="Shahan R."/>
            <person name="Soriano D."/>
            <person name="Stewart S."/>
            <person name="VanMol K."/>
            <person name="Walker R."/>
            <person name="Walters P."/>
            <person name="Elshahed M.S."/>
            <person name="Youssef N.H."/>
        </authorList>
    </citation>
    <scope>NUCLEOTIDE SEQUENCE</scope>
    <source>
        <strain evidence="3">Zod_Metabat.24</strain>
    </source>
</reference>
<organism evidence="3 4">
    <name type="scientific">Candidatus Zymogenus saltonus</name>
    <dbReference type="NCBI Taxonomy" id="2844893"/>
    <lineage>
        <taxon>Bacteria</taxon>
        <taxon>Deltaproteobacteria</taxon>
        <taxon>Candidatus Zymogenia</taxon>
        <taxon>Candidatus Zymogeniales</taxon>
        <taxon>Candidatus Zymogenaceae</taxon>
        <taxon>Candidatus Zymogenus</taxon>
    </lineage>
</organism>
<reference evidence="3" key="2">
    <citation type="submission" date="2021-01" db="EMBL/GenBank/DDBJ databases">
        <authorList>
            <person name="Hahn C.R."/>
            <person name="Youssef N.H."/>
            <person name="Elshahed M."/>
        </authorList>
    </citation>
    <scope>NUCLEOTIDE SEQUENCE</scope>
    <source>
        <strain evidence="3">Zod_Metabat.24</strain>
    </source>
</reference>
<dbReference type="PROSITE" id="PS51257">
    <property type="entry name" value="PROKAR_LIPOPROTEIN"/>
    <property type="match status" value="1"/>
</dbReference>
<proteinExistence type="predicted"/>
<gene>
    <name evidence="3" type="ORF">JW984_08665</name>
</gene>